<sequence>MFYFPSLLVQVNTHLICP</sequence>
<organism evidence="1">
    <name type="scientific">Anguilla anguilla</name>
    <name type="common">European freshwater eel</name>
    <name type="synonym">Muraena anguilla</name>
    <dbReference type="NCBI Taxonomy" id="7936"/>
    <lineage>
        <taxon>Eukaryota</taxon>
        <taxon>Metazoa</taxon>
        <taxon>Chordata</taxon>
        <taxon>Craniata</taxon>
        <taxon>Vertebrata</taxon>
        <taxon>Euteleostomi</taxon>
        <taxon>Actinopterygii</taxon>
        <taxon>Neopterygii</taxon>
        <taxon>Teleostei</taxon>
        <taxon>Anguilliformes</taxon>
        <taxon>Anguillidae</taxon>
        <taxon>Anguilla</taxon>
    </lineage>
</organism>
<dbReference type="AlphaFoldDB" id="A0A0E9V522"/>
<reference evidence="1" key="1">
    <citation type="submission" date="2014-11" db="EMBL/GenBank/DDBJ databases">
        <authorList>
            <person name="Amaro Gonzalez C."/>
        </authorList>
    </citation>
    <scope>NUCLEOTIDE SEQUENCE</scope>
</reference>
<dbReference type="EMBL" id="GBXM01036032">
    <property type="protein sequence ID" value="JAH72545.1"/>
    <property type="molecule type" value="Transcribed_RNA"/>
</dbReference>
<accession>A0A0E9V522</accession>
<proteinExistence type="predicted"/>
<name>A0A0E9V522_ANGAN</name>
<reference evidence="1" key="2">
    <citation type="journal article" date="2015" name="Fish Shellfish Immunol.">
        <title>Early steps in the European eel (Anguilla anguilla)-Vibrio vulnificus interaction in the gills: Role of the RtxA13 toxin.</title>
        <authorList>
            <person name="Callol A."/>
            <person name="Pajuelo D."/>
            <person name="Ebbesson L."/>
            <person name="Teles M."/>
            <person name="MacKenzie S."/>
            <person name="Amaro C."/>
        </authorList>
    </citation>
    <scope>NUCLEOTIDE SEQUENCE</scope>
</reference>
<protein>
    <submittedName>
        <fullName evidence="1">Uncharacterized protein</fullName>
    </submittedName>
</protein>
<evidence type="ECO:0000313" key="1">
    <source>
        <dbReference type="EMBL" id="JAH72545.1"/>
    </source>
</evidence>